<evidence type="ECO:0000313" key="6">
    <source>
        <dbReference type="EMBL" id="GAT96968.1"/>
    </source>
</evidence>
<dbReference type="InterPro" id="IPR008271">
    <property type="entry name" value="Ser/Thr_kinase_AS"/>
</dbReference>
<dbReference type="InterPro" id="IPR006212">
    <property type="entry name" value="Furin_repeat"/>
</dbReference>
<accession>A0A5K1UKR0</accession>
<evidence type="ECO:0000259" key="5">
    <source>
        <dbReference type="PROSITE" id="PS50011"/>
    </source>
</evidence>
<organism evidence="6 7">
    <name type="scientific">Entamoeba histolytica</name>
    <dbReference type="NCBI Taxonomy" id="5759"/>
    <lineage>
        <taxon>Eukaryota</taxon>
        <taxon>Amoebozoa</taxon>
        <taxon>Evosea</taxon>
        <taxon>Archamoebae</taxon>
        <taxon>Mastigamoebida</taxon>
        <taxon>Entamoebidae</taxon>
        <taxon>Entamoeba</taxon>
    </lineage>
</organism>
<dbReference type="PANTHER" id="PTHR45756:SF1">
    <property type="entry name" value="PROTEIN KINASE DOMAIN CONTAINING PROTEIN"/>
    <property type="match status" value="1"/>
</dbReference>
<dbReference type="PROSITE" id="PS00107">
    <property type="entry name" value="PROTEIN_KINASE_ATP"/>
    <property type="match status" value="1"/>
</dbReference>
<keyword evidence="1 3" id="KW-0547">Nucleotide-binding</keyword>
<comment type="caution">
    <text evidence="6">The sequence shown here is derived from an EMBL/GenBank/DDBJ whole genome shotgun (WGS) entry which is preliminary data.</text>
</comment>
<sequence length="1764" mass="203035">MLIYFILFQLVNSDCWYSQDNEIIYDPNISGMTCSNRGYGWKLIWDGTIDWIIFTGECCENNENYYSISSLAENRNPKGITFDESASISLIKLLPPFIDSKWIIDGRNINNECEIYIGNTREYVVKDKETIIIIGTKTLKIYFENQEINILQFKEKERPYMFISGNSTILRVQEDYQINECHYLFNAKNVIVEQSNDFVIQGICSFMSQKRYIKCPKSKFIENDCSCFIKSTVSEVSFTEFNMNYPDCFVSSDFLPLTIKSHQTNIKFDQHNHWLKLIIEPRTQPLLIQSNEPIIIKEDFILPSITFILQTKLIISSSLIIQNNENEFCYFKEIYASSLKVNELNKNKIIFNCGSYYISNSFNLRIGCKNGLYNRIVLNESQIECNCYYNNNTFDQNDCNYVSQMESNQLKLFVLNKNSYHPKTEVYWNEIIIRNGKIGGFIKANKCILDNTIINSGILMCNEMVITNSIIVNDIAKVEINHLIVKGVSRWRGNCHFIKITVNGKFDYDGNFVYADIVEMSEDTSITFINGGYINNLTSNGYCAITSAFDLIINECNSIYMIDIIARSLTIKKGMINFNILSVTQPLIINEQVISIAINSIIQNIDNLFLLLDIQRTSKPLIIQKIPIISPRSHPVAFLETKKRPSIVISLENQFKYMCDSQVIIIGNITKSPCSSLHLDNKICNYVGGSIYLNSNGNIDYSCPCNNDKNVNKTLMINSKEYYMKQNEEYNQIYNQYNSILYSQNKELVIILEKDIQINGNNNSILFKLMNDNNNNKTVLNIHIKGTAILFCELHFGYDINIQSKSISLSQNGLCKVVVIENNKIYCVVCRYLMKNNECLSGKVEECMHYTKNGKCFQCNEGYYIDKEKNKCNKCSEHCQYCNSSECILCYNGYQLQNKKCVLYNEPCNYFKGDICYKCPLGYYSINGNCTQCQEGCIMCQNNNTCESCDIGNGYFGTNCSYIDHSKIISSIVICEHGYYFDGNNCTQCGNNCGECQIDSYGIKKCLTCISDEYYLNEQGECIFGKDICYIDNWKCVSCINPNEYFNGLNCTSCGEHCILCSTIGICEGCENGYYLHKELNEYDQIIFQCKPNPISNCIEYNKGKCISCNNGTYSNNYQCLPCHVTCLNCVLNSKTCLSCISGFMIQDNTCISAKQEIESCEIFASEIKGECAKCKDFYYLNQSICERCSNNCKICNNLTSCIECGINYFLNETGECESIFHLTNCKEFRNKGCIYCDNDTYLDGIRCVYCNDIQTYCNKCHWESGICIGCKEEYILYQGKCIHYSFISHCKMASNSICSKCSFWYKPTITGIECEINIKWWIIVIIIIMILIGMIIIIIILYIILINICLKRNQEYQPLLIYQKVSQTHLNWINLHLKGIVVNKKILKFTGNINELVEIDQPISDTFYIGNTSKETIYITFTYLNKNKEKYCILIKPEILELKQDDCYCITVTVIPYCTTIINEQLKIVKTNNKLGIDSIDSINIKLKTQLSTKLDYDELIIEKKIGEGTFGIVYKGIFRNNIVAIKNLKNIQIIEGVVEEFKREIFLLENFRSDYIVYFYGSVLSTNKFCIVTEFAQYGSLQNLINTLTLNEISLKLRIKLLIDASKGIKYLHSNGILHRDIKPDNLLIFSLDQDIFVNAKLSDFGSSRSINLLVTNLTFTSGIGTPVYMAPELLKRKKYKMSADIYSFAILMYECINWCYAYPISMKTWNIAQDVCSGKRPPKLDSMNSSFYELLTQMWCDIPNERLTIDEVVRQLEYLRY</sequence>
<feature type="transmembrane region" description="Helical" evidence="4">
    <location>
        <begin position="1321"/>
        <end position="1346"/>
    </location>
</feature>
<dbReference type="InterPro" id="IPR011009">
    <property type="entry name" value="Kinase-like_dom_sf"/>
</dbReference>
<reference evidence="6 7" key="1">
    <citation type="submission" date="2016-05" db="EMBL/GenBank/DDBJ databases">
        <title>First whole genome sequencing of Entamoeba histolytica HM1:IMSS-clone-6.</title>
        <authorList>
            <person name="Mukherjee Avik.K."/>
            <person name="Izumyama S."/>
            <person name="Nakada-Tsukui K."/>
            <person name="Nozaki T."/>
        </authorList>
    </citation>
    <scope>NUCLEOTIDE SEQUENCE [LARGE SCALE GENOMIC DNA]</scope>
    <source>
        <strain evidence="6 7">HM1:IMSS clone 6</strain>
    </source>
</reference>
<dbReference type="VEuPathDB" id="AmoebaDB:EHI5A_056260"/>
<gene>
    <name evidence="6" type="ORF">CL6EHI_117680</name>
</gene>
<dbReference type="SMART" id="SM00181">
    <property type="entry name" value="EGF"/>
    <property type="match status" value="5"/>
</dbReference>
<dbReference type="VEuPathDB" id="AmoebaDB:EHI_117680"/>
<evidence type="ECO:0000256" key="4">
    <source>
        <dbReference type="SAM" id="Phobius"/>
    </source>
</evidence>
<dbReference type="SUPFAM" id="SSF57184">
    <property type="entry name" value="Growth factor receptor domain"/>
    <property type="match status" value="2"/>
</dbReference>
<evidence type="ECO:0000256" key="1">
    <source>
        <dbReference type="ARBA" id="ARBA00022741"/>
    </source>
</evidence>
<dbReference type="GO" id="GO:0004672">
    <property type="term" value="F:protein kinase activity"/>
    <property type="evidence" value="ECO:0007669"/>
    <property type="project" value="InterPro"/>
</dbReference>
<dbReference type="EMBL" id="BDEQ01000001">
    <property type="protein sequence ID" value="GAT96968.1"/>
    <property type="molecule type" value="Genomic_DNA"/>
</dbReference>
<keyword evidence="4" id="KW-1133">Transmembrane helix</keyword>
<feature type="transmembrane region" description="Helical" evidence="4">
    <location>
        <begin position="1688"/>
        <end position="1706"/>
    </location>
</feature>
<evidence type="ECO:0000256" key="3">
    <source>
        <dbReference type="PROSITE-ProRule" id="PRU10141"/>
    </source>
</evidence>
<dbReference type="Proteomes" id="UP000078387">
    <property type="component" value="Unassembled WGS sequence"/>
</dbReference>
<dbReference type="GO" id="GO:0005524">
    <property type="term" value="F:ATP binding"/>
    <property type="evidence" value="ECO:0007669"/>
    <property type="project" value="UniProtKB-UniRule"/>
</dbReference>
<dbReference type="InterPro" id="IPR009030">
    <property type="entry name" value="Growth_fac_rcpt_cys_sf"/>
</dbReference>
<dbReference type="VEuPathDB" id="AmoebaDB:KM1_019100"/>
<keyword evidence="4" id="KW-0472">Membrane</keyword>
<dbReference type="PANTHER" id="PTHR45756">
    <property type="entry name" value="PALMITOYLTRANSFERASE"/>
    <property type="match status" value="1"/>
</dbReference>
<feature type="domain" description="Protein kinase" evidence="5">
    <location>
        <begin position="1501"/>
        <end position="1762"/>
    </location>
</feature>
<evidence type="ECO:0000256" key="2">
    <source>
        <dbReference type="ARBA" id="ARBA00022840"/>
    </source>
</evidence>
<dbReference type="InterPro" id="IPR053215">
    <property type="entry name" value="TKL_Ser/Thr_kinase"/>
</dbReference>
<name>A0A5K1UKR0_ENTHI</name>
<dbReference type="PROSITE" id="PS50011">
    <property type="entry name" value="PROTEIN_KINASE_DOM"/>
    <property type="match status" value="1"/>
</dbReference>
<evidence type="ECO:0000313" key="7">
    <source>
        <dbReference type="Proteomes" id="UP000078387"/>
    </source>
</evidence>
<dbReference type="Pfam" id="PF00069">
    <property type="entry name" value="Pkinase"/>
    <property type="match status" value="1"/>
</dbReference>
<dbReference type="InterPro" id="IPR000742">
    <property type="entry name" value="EGF"/>
</dbReference>
<feature type="binding site" evidence="3">
    <location>
        <position position="1528"/>
    </location>
    <ligand>
        <name>ATP</name>
        <dbReference type="ChEBI" id="CHEBI:30616"/>
    </ligand>
</feature>
<dbReference type="PROSITE" id="PS00108">
    <property type="entry name" value="PROTEIN_KINASE_ST"/>
    <property type="match status" value="1"/>
</dbReference>
<dbReference type="Gene3D" id="1.10.510.10">
    <property type="entry name" value="Transferase(Phosphotransferase) domain 1"/>
    <property type="match status" value="1"/>
</dbReference>
<dbReference type="SUPFAM" id="SSF56112">
    <property type="entry name" value="Protein kinase-like (PK-like)"/>
    <property type="match status" value="1"/>
</dbReference>
<keyword evidence="6" id="KW-0418">Kinase</keyword>
<protein>
    <submittedName>
        <fullName evidence="6">Tyrosine kinase putative</fullName>
    </submittedName>
</protein>
<keyword evidence="2 3" id="KW-0067">ATP-binding</keyword>
<dbReference type="Gene3D" id="2.10.220.10">
    <property type="entry name" value="Hormone Receptor, Insulin-like Growth Factor Receptor 1, Chain A, domain 2"/>
    <property type="match status" value="2"/>
</dbReference>
<dbReference type="OMA" id="VANCEYY"/>
<proteinExistence type="predicted"/>
<keyword evidence="4" id="KW-0812">Transmembrane</keyword>
<keyword evidence="6" id="KW-0808">Transferase</keyword>
<dbReference type="VEuPathDB" id="AmoebaDB:EHI7A_055450"/>
<dbReference type="Gene3D" id="3.30.200.20">
    <property type="entry name" value="Phosphorylase Kinase, domain 1"/>
    <property type="match status" value="1"/>
</dbReference>
<dbReference type="InterPro" id="IPR017441">
    <property type="entry name" value="Protein_kinase_ATP_BS"/>
</dbReference>
<dbReference type="SMART" id="SM00220">
    <property type="entry name" value="S_TKc"/>
    <property type="match status" value="1"/>
</dbReference>
<dbReference type="InterPro" id="IPR000719">
    <property type="entry name" value="Prot_kinase_dom"/>
</dbReference>
<dbReference type="SMART" id="SM00261">
    <property type="entry name" value="FU"/>
    <property type="match status" value="6"/>
</dbReference>
<dbReference type="VEuPathDB" id="AmoebaDB:EHI8A_053460"/>